<protein>
    <submittedName>
        <fullName evidence="2">Uncharacterized protein</fullName>
    </submittedName>
</protein>
<dbReference type="EMBL" id="LR743603">
    <property type="protein sequence ID" value="CAA2633202.1"/>
    <property type="molecule type" value="Genomic_DNA"/>
</dbReference>
<dbReference type="PANTHER" id="PTHR35507">
    <property type="entry name" value="OS09G0488600 PROTEIN"/>
    <property type="match status" value="1"/>
</dbReference>
<feature type="compositionally biased region" description="Low complexity" evidence="1">
    <location>
        <begin position="315"/>
        <end position="328"/>
    </location>
</feature>
<feature type="compositionally biased region" description="Basic residues" evidence="1">
    <location>
        <begin position="376"/>
        <end position="386"/>
    </location>
</feature>
<feature type="compositionally biased region" description="Polar residues" evidence="1">
    <location>
        <begin position="356"/>
        <end position="367"/>
    </location>
</feature>
<accession>A0A7I8JQ84</accession>
<keyword evidence="4" id="KW-1185">Reference proteome</keyword>
<evidence type="ECO:0000313" key="2">
    <source>
        <dbReference type="EMBL" id="CAA2633202.1"/>
    </source>
</evidence>
<organism evidence="2">
    <name type="scientific">Spirodela intermedia</name>
    <name type="common">Intermediate duckweed</name>
    <dbReference type="NCBI Taxonomy" id="51605"/>
    <lineage>
        <taxon>Eukaryota</taxon>
        <taxon>Viridiplantae</taxon>
        <taxon>Streptophyta</taxon>
        <taxon>Embryophyta</taxon>
        <taxon>Tracheophyta</taxon>
        <taxon>Spermatophyta</taxon>
        <taxon>Magnoliopsida</taxon>
        <taxon>Liliopsida</taxon>
        <taxon>Araceae</taxon>
        <taxon>Lemnoideae</taxon>
        <taxon>Spirodela</taxon>
    </lineage>
</organism>
<dbReference type="PANTHER" id="PTHR35507:SF1">
    <property type="entry name" value="TMF_TATA_BD DOMAIN-CONTAINING PROTEIN"/>
    <property type="match status" value="1"/>
</dbReference>
<evidence type="ECO:0000313" key="4">
    <source>
        <dbReference type="Proteomes" id="UP000663760"/>
    </source>
</evidence>
<proteinExistence type="predicted"/>
<dbReference type="Proteomes" id="UP000663760">
    <property type="component" value="Chromosome 16"/>
</dbReference>
<dbReference type="OrthoDB" id="1894403at2759"/>
<sequence length="386" mass="42171">MEGGDGGSDLDLGFNVVSQSPLSCVSLSAFSSPRSSSGRGLRLSSCISDVSRAAPAPRRKLAWVSLQGRLVEAEEASSTRTIGGGLSPEESVAWELFSPLQRVMVVAIVAAASADAKKSRHISQLQKSVDIRDMVLTTMQQKLDDLCDQMDCLNDRARDCGGKLFATYDEYSEDERLEAEGGKVAARLQPRKDDFFVVPNSVEQEERRMSDLSYCSSAPSSMDIQLSTLAAEQDFYNLRRECEEKDEIIQELTAAAHESSVASSKRISELEDILRRKNMVITKLKKDMRRPSFAASGSSGMKLPVMSNNLLYDMSSSSPSSSDSDSSSETCKHHSQSSAVDETEPSPSLQDPVISGSPQRGNCSDGSNLVLGSMRGMRRTPRRRWL</sequence>
<reference evidence="2" key="1">
    <citation type="submission" date="2019-12" db="EMBL/GenBank/DDBJ databases">
        <authorList>
            <person name="Scholz U."/>
            <person name="Mascher M."/>
            <person name="Fiebig A."/>
        </authorList>
    </citation>
    <scope>NUCLEOTIDE SEQUENCE</scope>
</reference>
<dbReference type="EMBL" id="LR746279">
    <property type="protein sequence ID" value="CAA7409507.1"/>
    <property type="molecule type" value="Genomic_DNA"/>
</dbReference>
<feature type="compositionally biased region" description="Polar residues" evidence="1">
    <location>
        <begin position="336"/>
        <end position="349"/>
    </location>
</feature>
<gene>
    <name evidence="2" type="ORF">SI7747_16018735</name>
    <name evidence="3" type="ORF">SI8410_16020185</name>
</gene>
<evidence type="ECO:0000313" key="3">
    <source>
        <dbReference type="EMBL" id="CAA7409507.1"/>
    </source>
</evidence>
<evidence type="ECO:0000256" key="1">
    <source>
        <dbReference type="SAM" id="MobiDB-lite"/>
    </source>
</evidence>
<name>A0A7I8JQ84_SPIIN</name>
<feature type="region of interest" description="Disordered" evidence="1">
    <location>
        <begin position="312"/>
        <end position="386"/>
    </location>
</feature>
<dbReference type="AlphaFoldDB" id="A0A7I8JQ84"/>